<evidence type="ECO:0000256" key="8">
    <source>
        <dbReference type="ARBA" id="ARBA00022692"/>
    </source>
</evidence>
<comment type="function">
    <text evidence="12">Part of the ABC transporter FtsEX involved in cellular division.</text>
</comment>
<dbReference type="Gene3D" id="3.30.70.3040">
    <property type="match status" value="1"/>
</dbReference>
<keyword evidence="7 12" id="KW-0132">Cell division</keyword>
<keyword evidence="8 13" id="KW-0812">Transmembrane</keyword>
<feature type="domain" description="ABC3 transporter permease C-terminal" evidence="14">
    <location>
        <begin position="184"/>
        <end position="299"/>
    </location>
</feature>
<keyword evidence="11 12" id="KW-0131">Cell cycle</keyword>
<dbReference type="RefSeq" id="WP_222519395.1">
    <property type="nucleotide sequence ID" value="NZ_MBFX01000005.1"/>
</dbReference>
<feature type="transmembrane region" description="Helical" evidence="13">
    <location>
        <begin position="33"/>
        <end position="53"/>
    </location>
</feature>
<evidence type="ECO:0000256" key="5">
    <source>
        <dbReference type="ARBA" id="ARBA00022475"/>
    </source>
</evidence>
<organism evidence="16 17">
    <name type="scientific">Spiribacter salinus</name>
    <dbReference type="NCBI Taxonomy" id="1335746"/>
    <lineage>
        <taxon>Bacteria</taxon>
        <taxon>Pseudomonadati</taxon>
        <taxon>Pseudomonadota</taxon>
        <taxon>Gammaproteobacteria</taxon>
        <taxon>Chromatiales</taxon>
        <taxon>Ectothiorhodospiraceae</taxon>
        <taxon>Spiribacter</taxon>
    </lineage>
</organism>
<dbReference type="EMBL" id="VIFK01000022">
    <property type="protein sequence ID" value="TQF00137.1"/>
    <property type="molecule type" value="Genomic_DNA"/>
</dbReference>
<dbReference type="GO" id="GO:0005886">
    <property type="term" value="C:plasma membrane"/>
    <property type="evidence" value="ECO:0007669"/>
    <property type="project" value="UniProtKB-SubCell"/>
</dbReference>
<dbReference type="STRING" id="1260251.SPISAL_01075"/>
<evidence type="ECO:0000256" key="1">
    <source>
        <dbReference type="ARBA" id="ARBA00004429"/>
    </source>
</evidence>
<feature type="transmembrane region" description="Helical" evidence="13">
    <location>
        <begin position="276"/>
        <end position="299"/>
    </location>
</feature>
<accession>A0A540VTU0</accession>
<evidence type="ECO:0000256" key="7">
    <source>
        <dbReference type="ARBA" id="ARBA00022618"/>
    </source>
</evidence>
<reference evidence="16 17" key="1">
    <citation type="submission" date="2019-06" db="EMBL/GenBank/DDBJ databases">
        <title>Metagenome assembled Genome of Spiribacter salinus SL48-SHIP from the microbial mat of Salt Lake 48 (Novosibirsk region, Russia).</title>
        <authorList>
            <person name="Shipova A."/>
            <person name="Rozanov A.S."/>
            <person name="Bryanskaya A.V."/>
            <person name="Peltek S.E."/>
        </authorList>
    </citation>
    <scope>NUCLEOTIDE SEQUENCE [LARGE SCALE GENOMIC DNA]</scope>
    <source>
        <strain evidence="16">SL48-SHIP-2</strain>
    </source>
</reference>
<proteinExistence type="inferred from homology"/>
<dbReference type="Pfam" id="PF18075">
    <property type="entry name" value="FtsX_ECD"/>
    <property type="match status" value="1"/>
</dbReference>
<dbReference type="Pfam" id="PF02687">
    <property type="entry name" value="FtsX"/>
    <property type="match status" value="1"/>
</dbReference>
<dbReference type="PANTHER" id="PTHR47755">
    <property type="entry name" value="CELL DIVISION PROTEIN FTSX"/>
    <property type="match status" value="1"/>
</dbReference>
<evidence type="ECO:0000313" key="17">
    <source>
        <dbReference type="Proteomes" id="UP000315400"/>
    </source>
</evidence>
<evidence type="ECO:0000256" key="6">
    <source>
        <dbReference type="ARBA" id="ARBA00022519"/>
    </source>
</evidence>
<feature type="transmembrane region" description="Helical" evidence="13">
    <location>
        <begin position="234"/>
        <end position="256"/>
    </location>
</feature>
<comment type="subunit">
    <text evidence="3">Forms a membrane-associated complex with FtsE.</text>
</comment>
<comment type="caution">
    <text evidence="16">The sequence shown here is derived from an EMBL/GenBank/DDBJ whole genome shotgun (WGS) entry which is preliminary data.</text>
</comment>
<evidence type="ECO:0000256" key="2">
    <source>
        <dbReference type="ARBA" id="ARBA00007379"/>
    </source>
</evidence>
<dbReference type="InterPro" id="IPR040690">
    <property type="entry name" value="FtsX_ECD"/>
</dbReference>
<dbReference type="PIRSF" id="PIRSF003097">
    <property type="entry name" value="FtsX"/>
    <property type="match status" value="1"/>
</dbReference>
<evidence type="ECO:0000256" key="11">
    <source>
        <dbReference type="ARBA" id="ARBA00023306"/>
    </source>
</evidence>
<keyword evidence="6 12" id="KW-0997">Cell inner membrane</keyword>
<evidence type="ECO:0000313" key="16">
    <source>
        <dbReference type="EMBL" id="TQF00137.1"/>
    </source>
</evidence>
<keyword evidence="9 13" id="KW-1133">Transmembrane helix</keyword>
<name>A0A540VTU0_9GAMM</name>
<evidence type="ECO:0000256" key="12">
    <source>
        <dbReference type="PIRNR" id="PIRNR003097"/>
    </source>
</evidence>
<evidence type="ECO:0000259" key="15">
    <source>
        <dbReference type="Pfam" id="PF18075"/>
    </source>
</evidence>
<keyword evidence="5 12" id="KW-1003">Cell membrane</keyword>
<dbReference type="Proteomes" id="UP000315400">
    <property type="component" value="Unassembled WGS sequence"/>
</dbReference>
<comment type="subcellular location">
    <subcellularLocation>
        <location evidence="1">Cell inner membrane</location>
        <topology evidence="1">Multi-pass membrane protein</topology>
    </subcellularLocation>
</comment>
<evidence type="ECO:0000256" key="3">
    <source>
        <dbReference type="ARBA" id="ARBA00011160"/>
    </source>
</evidence>
<dbReference type="InterPro" id="IPR003838">
    <property type="entry name" value="ABC3_permease_C"/>
</dbReference>
<sequence>MKLPAALRSWAEQHARVAIGSLGQIRRRPSGSLMTMAVIGVSLALPAVFLLAINNLQNATAGWDGTPRISVFLEQGASAEAQTRLRDQAAGLDDVAAVELITPEAGLRSFEQHSDMGETLALLDENPLPAALEIRLAEGTRSEDAEQLVTSLGGLEGVTETRLDRAWLQRLEAIMALAGRGVALIALLLALTVILVVGNTIRLDIGNRRSEIEITKLIGGTDAFVRRPFLYTGLWYGFAGGLMAALLLIIAVQIIGGPAGHLAELYGSGFQPEGPGLLGTLRLIVIGTALGLLGAWIAVGRHLSQIEPEG</sequence>
<feature type="transmembrane region" description="Helical" evidence="13">
    <location>
        <begin position="173"/>
        <end position="198"/>
    </location>
</feature>
<evidence type="ECO:0000256" key="13">
    <source>
        <dbReference type="SAM" id="Phobius"/>
    </source>
</evidence>
<dbReference type="GO" id="GO:0051301">
    <property type="term" value="P:cell division"/>
    <property type="evidence" value="ECO:0007669"/>
    <property type="project" value="UniProtKB-KW"/>
</dbReference>
<dbReference type="AlphaFoldDB" id="A0A540VTU0"/>
<dbReference type="PANTHER" id="PTHR47755:SF1">
    <property type="entry name" value="CELL DIVISION PROTEIN FTSX"/>
    <property type="match status" value="1"/>
</dbReference>
<evidence type="ECO:0000256" key="9">
    <source>
        <dbReference type="ARBA" id="ARBA00022989"/>
    </source>
</evidence>
<evidence type="ECO:0000259" key="14">
    <source>
        <dbReference type="Pfam" id="PF02687"/>
    </source>
</evidence>
<dbReference type="InterPro" id="IPR004513">
    <property type="entry name" value="FtsX"/>
</dbReference>
<feature type="domain" description="FtsX extracellular" evidence="15">
    <location>
        <begin position="68"/>
        <end position="160"/>
    </location>
</feature>
<dbReference type="GO" id="GO:0032153">
    <property type="term" value="C:cell division site"/>
    <property type="evidence" value="ECO:0007669"/>
    <property type="project" value="TreeGrafter"/>
</dbReference>
<evidence type="ECO:0000256" key="10">
    <source>
        <dbReference type="ARBA" id="ARBA00023136"/>
    </source>
</evidence>
<evidence type="ECO:0000256" key="4">
    <source>
        <dbReference type="ARBA" id="ARBA00021907"/>
    </source>
</evidence>
<gene>
    <name evidence="16" type="ORF">FKY71_04925</name>
</gene>
<dbReference type="NCBIfam" id="TIGR00439">
    <property type="entry name" value="FtsX_Gneg"/>
    <property type="match status" value="1"/>
</dbReference>
<comment type="similarity">
    <text evidence="2 12">Belongs to the ABC-4 integral membrane protein family. FtsX subfamily.</text>
</comment>
<dbReference type="InterPro" id="IPR047590">
    <property type="entry name" value="FtsX_proteobact-type"/>
</dbReference>
<keyword evidence="10 12" id="KW-0472">Membrane</keyword>
<protein>
    <recommendedName>
        <fullName evidence="4 12">Cell division protein FtsX</fullName>
    </recommendedName>
</protein>